<dbReference type="Pfam" id="PF03216">
    <property type="entry name" value="Rhabdo_ncap_2"/>
    <property type="match status" value="1"/>
</dbReference>
<dbReference type="Proteomes" id="UP001164929">
    <property type="component" value="Chromosome 8"/>
</dbReference>
<evidence type="ECO:0000313" key="3">
    <source>
        <dbReference type="EMBL" id="KAJ6988621.1"/>
    </source>
</evidence>
<keyword evidence="4" id="KW-1185">Reference proteome</keyword>
<organism evidence="3 4">
    <name type="scientific">Populus alba x Populus x berolinensis</name>
    <dbReference type="NCBI Taxonomy" id="444605"/>
    <lineage>
        <taxon>Eukaryota</taxon>
        <taxon>Viridiplantae</taxon>
        <taxon>Streptophyta</taxon>
        <taxon>Embryophyta</taxon>
        <taxon>Tracheophyta</taxon>
        <taxon>Spermatophyta</taxon>
        <taxon>Magnoliopsida</taxon>
        <taxon>eudicotyledons</taxon>
        <taxon>Gunneridae</taxon>
        <taxon>Pentapetalae</taxon>
        <taxon>rosids</taxon>
        <taxon>fabids</taxon>
        <taxon>Malpighiales</taxon>
        <taxon>Salicaceae</taxon>
        <taxon>Saliceae</taxon>
        <taxon>Populus</taxon>
    </lineage>
</organism>
<comment type="subcellular location">
    <subcellularLocation>
        <location evidence="1">Virion</location>
    </subcellularLocation>
</comment>
<gene>
    <name evidence="3" type="ORF">NC653_021517</name>
</gene>
<protein>
    <submittedName>
        <fullName evidence="3">Uncharacterized protein</fullName>
    </submittedName>
</protein>
<proteinExistence type="predicted"/>
<reference evidence="3" key="1">
    <citation type="journal article" date="2023" name="Mol. Ecol. Resour.">
        <title>Chromosome-level genome assembly of a triploid poplar Populus alba 'Berolinensis'.</title>
        <authorList>
            <person name="Chen S."/>
            <person name="Yu Y."/>
            <person name="Wang X."/>
            <person name="Wang S."/>
            <person name="Zhang T."/>
            <person name="Zhou Y."/>
            <person name="He R."/>
            <person name="Meng N."/>
            <person name="Wang Y."/>
            <person name="Liu W."/>
            <person name="Liu Z."/>
            <person name="Liu J."/>
            <person name="Guo Q."/>
            <person name="Huang H."/>
            <person name="Sederoff R.R."/>
            <person name="Wang G."/>
            <person name="Qu G."/>
            <person name="Chen S."/>
        </authorList>
    </citation>
    <scope>NUCLEOTIDE SEQUENCE</scope>
    <source>
        <strain evidence="3">SC-2020</strain>
    </source>
</reference>
<sequence>MIVGSALLMEIRNDKVSKDLLYKILLLAISLPLPGGDVDAHLLTPPPDGYGTQSMEAKIDTENNQDDEFAEAEAELLAMIKEREKKKNQKKATSSIANVLLENLDVKGGDEGEDNRKRDMSACAYCCLAAHLLRLAIKTPESFLRSIENFKARYQGWYDDGSDILVNLELTAEFATSLRQALERDRRLVNTWVMWVAYNENEGNMDRRNSSMLDYLAGQVFSYTGMKGYQLTMDIQKATMCDMSTLLSELKCPLTRQAVLAIEDVLRHEELPNRKTYFRYSRVFDPCYFSDLQTKKCRPLVYVLAKTYKEISTSTSEASDPLSIHEIRNLGDQLKQTLDRASANLVNTISKSTVNHKSHHLQPPHHHQHQPFSPAFSASNRLQQPSSSHTANTRKPTSRNPTSRSITRHHPEEEDENKRRKTRDFLLQLVTPPAPLYRREEGLNDQVGHSSPKLLVLFLARRRPRPCVSSTRHSIQQLFQQPFLLILAA</sequence>
<feature type="region of interest" description="Disordered" evidence="2">
    <location>
        <begin position="354"/>
        <end position="424"/>
    </location>
</feature>
<dbReference type="InterPro" id="IPR004902">
    <property type="entry name" value="Rhabdo_ncap_2"/>
</dbReference>
<dbReference type="EMBL" id="JAQIZT010000008">
    <property type="protein sequence ID" value="KAJ6988621.1"/>
    <property type="molecule type" value="Genomic_DNA"/>
</dbReference>
<feature type="compositionally biased region" description="Basic and acidic residues" evidence="2">
    <location>
        <begin position="409"/>
        <end position="418"/>
    </location>
</feature>
<evidence type="ECO:0000256" key="2">
    <source>
        <dbReference type="SAM" id="MobiDB-lite"/>
    </source>
</evidence>
<accession>A0AAD6MNF6</accession>
<comment type="caution">
    <text evidence="3">The sequence shown here is derived from an EMBL/GenBank/DDBJ whole genome shotgun (WGS) entry which is preliminary data.</text>
</comment>
<dbReference type="AlphaFoldDB" id="A0AAD6MNF6"/>
<evidence type="ECO:0000313" key="4">
    <source>
        <dbReference type="Proteomes" id="UP001164929"/>
    </source>
</evidence>
<evidence type="ECO:0000256" key="1">
    <source>
        <dbReference type="ARBA" id="ARBA00004328"/>
    </source>
</evidence>
<name>A0AAD6MNF6_9ROSI</name>
<feature type="compositionally biased region" description="Polar residues" evidence="2">
    <location>
        <begin position="376"/>
        <end position="405"/>
    </location>
</feature>
<feature type="compositionally biased region" description="Basic residues" evidence="2">
    <location>
        <begin position="354"/>
        <end position="369"/>
    </location>
</feature>